<comment type="pathway">
    <text evidence="4">Lipid metabolism.</text>
</comment>
<evidence type="ECO:0000313" key="21">
    <source>
        <dbReference type="Proteomes" id="UP001462640"/>
    </source>
</evidence>
<keyword evidence="17" id="KW-1208">Phospholipid metabolism</keyword>
<dbReference type="Proteomes" id="UP001462640">
    <property type="component" value="Unassembled WGS sequence"/>
</dbReference>
<evidence type="ECO:0000256" key="5">
    <source>
        <dbReference type="ARBA" id="ARBA00010185"/>
    </source>
</evidence>
<evidence type="ECO:0000256" key="10">
    <source>
        <dbReference type="ARBA" id="ARBA00022679"/>
    </source>
</evidence>
<dbReference type="InterPro" id="IPR000374">
    <property type="entry name" value="PC_trans"/>
</dbReference>
<evidence type="ECO:0000256" key="11">
    <source>
        <dbReference type="ARBA" id="ARBA00022692"/>
    </source>
</evidence>
<protein>
    <recommendedName>
        <fullName evidence="7 18">Phosphatidate cytidylyltransferase</fullName>
        <ecNumber evidence="6 18">2.7.7.41</ecNumber>
    </recommendedName>
</protein>
<evidence type="ECO:0000256" key="3">
    <source>
        <dbReference type="ARBA" id="ARBA00005119"/>
    </source>
</evidence>
<keyword evidence="13 19" id="KW-1133">Transmembrane helix</keyword>
<evidence type="ECO:0000256" key="12">
    <source>
        <dbReference type="ARBA" id="ARBA00022695"/>
    </source>
</evidence>
<name>A0ABV0GCS6_9BURK</name>
<keyword evidence="14" id="KW-0443">Lipid metabolism</keyword>
<evidence type="ECO:0000256" key="1">
    <source>
        <dbReference type="ARBA" id="ARBA00001698"/>
    </source>
</evidence>
<feature type="transmembrane region" description="Helical" evidence="19">
    <location>
        <begin position="49"/>
        <end position="74"/>
    </location>
</feature>
<evidence type="ECO:0000256" key="4">
    <source>
        <dbReference type="ARBA" id="ARBA00005189"/>
    </source>
</evidence>
<evidence type="ECO:0000256" key="8">
    <source>
        <dbReference type="ARBA" id="ARBA00022475"/>
    </source>
</evidence>
<keyword evidence="15 19" id="KW-0472">Membrane</keyword>
<evidence type="ECO:0000256" key="17">
    <source>
        <dbReference type="ARBA" id="ARBA00023264"/>
    </source>
</evidence>
<feature type="transmembrane region" description="Helical" evidence="19">
    <location>
        <begin position="133"/>
        <end position="155"/>
    </location>
</feature>
<keyword evidence="16" id="KW-0594">Phospholipid biosynthesis</keyword>
<evidence type="ECO:0000256" key="19">
    <source>
        <dbReference type="SAM" id="Phobius"/>
    </source>
</evidence>
<evidence type="ECO:0000256" key="16">
    <source>
        <dbReference type="ARBA" id="ARBA00023209"/>
    </source>
</evidence>
<keyword evidence="9" id="KW-0444">Lipid biosynthesis</keyword>
<dbReference type="RefSeq" id="WP_347608825.1">
    <property type="nucleotide sequence ID" value="NZ_JBDPZC010000003.1"/>
</dbReference>
<keyword evidence="11 18" id="KW-0812">Transmembrane</keyword>
<gene>
    <name evidence="20" type="ORF">ABDJ40_08765</name>
</gene>
<evidence type="ECO:0000256" key="7">
    <source>
        <dbReference type="ARBA" id="ARBA00019373"/>
    </source>
</evidence>
<accession>A0ABV0GCS6</accession>
<dbReference type="EMBL" id="JBDPZC010000003">
    <property type="protein sequence ID" value="MEO3712858.1"/>
    <property type="molecule type" value="Genomic_DNA"/>
</dbReference>
<evidence type="ECO:0000256" key="18">
    <source>
        <dbReference type="RuleBase" id="RU003938"/>
    </source>
</evidence>
<reference evidence="20 21" key="1">
    <citation type="submission" date="2024-05" db="EMBL/GenBank/DDBJ databases">
        <title>Roseateles sp. 2.12 16S ribosomal RNA gene Genome sequencing and assembly.</title>
        <authorList>
            <person name="Woo H."/>
        </authorList>
    </citation>
    <scope>NUCLEOTIDE SEQUENCE [LARGE SCALE GENOMIC DNA]</scope>
    <source>
        <strain evidence="20 21">2.12</strain>
    </source>
</reference>
<evidence type="ECO:0000256" key="13">
    <source>
        <dbReference type="ARBA" id="ARBA00022989"/>
    </source>
</evidence>
<comment type="similarity">
    <text evidence="5 18">Belongs to the CDS family.</text>
</comment>
<keyword evidence="8" id="KW-1003">Cell membrane</keyword>
<comment type="caution">
    <text evidence="20">The sequence shown here is derived from an EMBL/GenBank/DDBJ whole genome shotgun (WGS) entry which is preliminary data.</text>
</comment>
<dbReference type="EC" id="2.7.7.41" evidence="6 18"/>
<feature type="transmembrane region" description="Helical" evidence="19">
    <location>
        <begin position="80"/>
        <end position="97"/>
    </location>
</feature>
<comment type="pathway">
    <text evidence="3 18">Phospholipid metabolism; CDP-diacylglycerol biosynthesis; CDP-diacylglycerol from sn-glycerol 3-phosphate: step 3/3.</text>
</comment>
<evidence type="ECO:0000256" key="9">
    <source>
        <dbReference type="ARBA" id="ARBA00022516"/>
    </source>
</evidence>
<comment type="catalytic activity">
    <reaction evidence="1 18">
        <text>a 1,2-diacyl-sn-glycero-3-phosphate + CTP + H(+) = a CDP-1,2-diacyl-sn-glycerol + diphosphate</text>
        <dbReference type="Rhea" id="RHEA:16229"/>
        <dbReference type="ChEBI" id="CHEBI:15378"/>
        <dbReference type="ChEBI" id="CHEBI:33019"/>
        <dbReference type="ChEBI" id="CHEBI:37563"/>
        <dbReference type="ChEBI" id="CHEBI:58332"/>
        <dbReference type="ChEBI" id="CHEBI:58608"/>
        <dbReference type="EC" id="2.7.7.41"/>
    </reaction>
</comment>
<dbReference type="PANTHER" id="PTHR46382:SF1">
    <property type="entry name" value="PHOSPHATIDATE CYTIDYLYLTRANSFERASE"/>
    <property type="match status" value="1"/>
</dbReference>
<feature type="transmembrane region" description="Helical" evidence="19">
    <location>
        <begin position="109"/>
        <end position="127"/>
    </location>
</feature>
<dbReference type="GO" id="GO:0016779">
    <property type="term" value="F:nucleotidyltransferase activity"/>
    <property type="evidence" value="ECO:0007669"/>
    <property type="project" value="UniProtKB-KW"/>
</dbReference>
<dbReference type="PANTHER" id="PTHR46382">
    <property type="entry name" value="PHOSPHATIDATE CYTIDYLYLTRANSFERASE"/>
    <property type="match status" value="1"/>
</dbReference>
<feature type="transmembrane region" description="Helical" evidence="19">
    <location>
        <begin position="214"/>
        <end position="232"/>
    </location>
</feature>
<evidence type="ECO:0000256" key="15">
    <source>
        <dbReference type="ARBA" id="ARBA00023136"/>
    </source>
</evidence>
<proteinExistence type="inferred from homology"/>
<organism evidence="20 21">
    <name type="scientific">Roseateles flavus</name>
    <dbReference type="NCBI Taxonomy" id="3149041"/>
    <lineage>
        <taxon>Bacteria</taxon>
        <taxon>Pseudomonadati</taxon>
        <taxon>Pseudomonadota</taxon>
        <taxon>Betaproteobacteria</taxon>
        <taxon>Burkholderiales</taxon>
        <taxon>Sphaerotilaceae</taxon>
        <taxon>Roseateles</taxon>
    </lineage>
</organism>
<dbReference type="PROSITE" id="PS01315">
    <property type="entry name" value="CDS"/>
    <property type="match status" value="1"/>
</dbReference>
<keyword evidence="12 18" id="KW-0548">Nucleotidyltransferase</keyword>
<sequence length="281" mass="29195">MLGTRIITAIVLLAILLPALFAGSPWPFAAVTLVLIAAGGWEWGRLNGLAQPASLLMGGALAGLCLFTLLGPGLASLPAALWWVVGAAWVLGSSQALRLGPAGWPRLPLAGRVVLGFVLLWAAWAAIASARGLGLNFILSVFCLVWVADVFAYFGGRTLGRRKLAPAISPGKSWEGVWTGMAAVLLLGLAWTFALEPRIAVDGPSLYARLLKGLGLPLGLLALIFLSAMSVVGDLFESLIKRAVGAKDSSQLLPGHGGVLDRVDALLPVFPLALALNSLVA</sequence>
<feature type="transmembrane region" description="Helical" evidence="19">
    <location>
        <begin position="176"/>
        <end position="194"/>
    </location>
</feature>
<comment type="subcellular location">
    <subcellularLocation>
        <location evidence="2">Cell membrane</location>
        <topology evidence="2">Multi-pass membrane protein</topology>
    </subcellularLocation>
</comment>
<keyword evidence="10 18" id="KW-0808">Transferase</keyword>
<evidence type="ECO:0000256" key="6">
    <source>
        <dbReference type="ARBA" id="ARBA00012487"/>
    </source>
</evidence>
<evidence type="ECO:0000256" key="14">
    <source>
        <dbReference type="ARBA" id="ARBA00023098"/>
    </source>
</evidence>
<evidence type="ECO:0000256" key="2">
    <source>
        <dbReference type="ARBA" id="ARBA00004651"/>
    </source>
</evidence>
<keyword evidence="21" id="KW-1185">Reference proteome</keyword>
<evidence type="ECO:0000313" key="20">
    <source>
        <dbReference type="EMBL" id="MEO3712858.1"/>
    </source>
</evidence>
<feature type="transmembrane region" description="Helical" evidence="19">
    <location>
        <begin position="6"/>
        <end position="37"/>
    </location>
</feature>
<dbReference type="Pfam" id="PF01148">
    <property type="entry name" value="CTP_transf_1"/>
    <property type="match status" value="1"/>
</dbReference>